<evidence type="ECO:0000313" key="8">
    <source>
        <dbReference type="Proteomes" id="UP000799441"/>
    </source>
</evidence>
<reference evidence="7" key="1">
    <citation type="journal article" date="2020" name="Stud. Mycol.">
        <title>101 Dothideomycetes genomes: a test case for predicting lifestyles and emergence of pathogens.</title>
        <authorList>
            <person name="Haridas S."/>
            <person name="Albert R."/>
            <person name="Binder M."/>
            <person name="Bloem J."/>
            <person name="Labutti K."/>
            <person name="Salamov A."/>
            <person name="Andreopoulos B."/>
            <person name="Baker S."/>
            <person name="Barry K."/>
            <person name="Bills G."/>
            <person name="Bluhm B."/>
            <person name="Cannon C."/>
            <person name="Castanera R."/>
            <person name="Culley D."/>
            <person name="Daum C."/>
            <person name="Ezra D."/>
            <person name="Gonzalez J."/>
            <person name="Henrissat B."/>
            <person name="Kuo A."/>
            <person name="Liang C."/>
            <person name="Lipzen A."/>
            <person name="Lutzoni F."/>
            <person name="Magnuson J."/>
            <person name="Mondo S."/>
            <person name="Nolan M."/>
            <person name="Ohm R."/>
            <person name="Pangilinan J."/>
            <person name="Park H.-J."/>
            <person name="Ramirez L."/>
            <person name="Alfaro M."/>
            <person name="Sun H."/>
            <person name="Tritt A."/>
            <person name="Yoshinaga Y."/>
            <person name="Zwiers L.-H."/>
            <person name="Turgeon B."/>
            <person name="Goodwin S."/>
            <person name="Spatafora J."/>
            <person name="Crous P."/>
            <person name="Grigoriev I."/>
        </authorList>
    </citation>
    <scope>NUCLEOTIDE SEQUENCE</scope>
    <source>
        <strain evidence="7">CBS 116435</strain>
    </source>
</reference>
<evidence type="ECO:0000313" key="7">
    <source>
        <dbReference type="EMBL" id="KAF2719458.1"/>
    </source>
</evidence>
<proteinExistence type="predicted"/>
<evidence type="ECO:0000256" key="2">
    <source>
        <dbReference type="ARBA" id="ARBA00022692"/>
    </source>
</evidence>
<dbReference type="EMBL" id="MU003811">
    <property type="protein sequence ID" value="KAF2719458.1"/>
    <property type="molecule type" value="Genomic_DNA"/>
</dbReference>
<protein>
    <recommendedName>
        <fullName evidence="6">TMEM205-like domain-containing protein</fullName>
    </recommendedName>
</protein>
<comment type="caution">
    <text evidence="7">The sequence shown here is derived from an EMBL/GenBank/DDBJ whole genome shotgun (WGS) entry which is preliminary data.</text>
</comment>
<sequence length="188" mass="20541">MPALASFLDPKTFHITAWGLAIGSNFFNSFIGGPVAFKALPRPQFATLQTKLVPVYFALECVYPVVLALTLPGEKLASAGGNVLSRDAGFAGLLAEEHRWTALVPIASAFVTSVLNALVWGPWTTKVMKERKHQETREGKKYYDQGPKSTEMQRLNKSFMWLHSASALTNLLGLGALAWYGATLAEKL</sequence>
<feature type="transmembrane region" description="Helical" evidence="5">
    <location>
        <begin position="159"/>
        <end position="182"/>
    </location>
</feature>
<evidence type="ECO:0000256" key="5">
    <source>
        <dbReference type="SAM" id="Phobius"/>
    </source>
</evidence>
<accession>A0A9P4UN59</accession>
<keyword evidence="4 5" id="KW-0472">Membrane</keyword>
<dbReference type="Proteomes" id="UP000799441">
    <property type="component" value="Unassembled WGS sequence"/>
</dbReference>
<keyword evidence="8" id="KW-1185">Reference proteome</keyword>
<feature type="transmembrane region" description="Helical" evidence="5">
    <location>
        <begin position="15"/>
        <end position="40"/>
    </location>
</feature>
<feature type="domain" description="TMEM205-like" evidence="6">
    <location>
        <begin position="17"/>
        <end position="133"/>
    </location>
</feature>
<dbReference type="OrthoDB" id="1641132at2759"/>
<evidence type="ECO:0000256" key="4">
    <source>
        <dbReference type="ARBA" id="ARBA00023136"/>
    </source>
</evidence>
<dbReference type="Pfam" id="PF13664">
    <property type="entry name" value="DUF4149"/>
    <property type="match status" value="1"/>
</dbReference>
<organism evidence="7 8">
    <name type="scientific">Polychaeton citri CBS 116435</name>
    <dbReference type="NCBI Taxonomy" id="1314669"/>
    <lineage>
        <taxon>Eukaryota</taxon>
        <taxon>Fungi</taxon>
        <taxon>Dikarya</taxon>
        <taxon>Ascomycota</taxon>
        <taxon>Pezizomycotina</taxon>
        <taxon>Dothideomycetes</taxon>
        <taxon>Dothideomycetidae</taxon>
        <taxon>Capnodiales</taxon>
        <taxon>Capnodiaceae</taxon>
        <taxon>Polychaeton</taxon>
    </lineage>
</organism>
<dbReference type="InterPro" id="IPR053009">
    <property type="entry name" value="Xanthocillin_Biosynth-Assoc"/>
</dbReference>
<dbReference type="PANTHER" id="PTHR23241">
    <property type="entry name" value="LATE EMBRYOGENESIS ABUNDANT PLANTS LEA-RELATED"/>
    <property type="match status" value="1"/>
</dbReference>
<keyword evidence="3 5" id="KW-1133">Transmembrane helix</keyword>
<name>A0A9P4UN59_9PEZI</name>
<comment type="subcellular location">
    <subcellularLocation>
        <location evidence="1">Membrane</location>
    </subcellularLocation>
</comment>
<dbReference type="PANTHER" id="PTHR23241:SF106">
    <property type="entry name" value="DUF4149 DOMAIN-CONTAINING PROTEIN"/>
    <property type="match status" value="1"/>
</dbReference>
<dbReference type="AlphaFoldDB" id="A0A9P4UN59"/>
<gene>
    <name evidence="7" type="ORF">K431DRAFT_286752</name>
</gene>
<evidence type="ECO:0000256" key="3">
    <source>
        <dbReference type="ARBA" id="ARBA00022989"/>
    </source>
</evidence>
<evidence type="ECO:0000259" key="6">
    <source>
        <dbReference type="Pfam" id="PF13664"/>
    </source>
</evidence>
<evidence type="ECO:0000256" key="1">
    <source>
        <dbReference type="ARBA" id="ARBA00004370"/>
    </source>
</evidence>
<feature type="transmembrane region" description="Helical" evidence="5">
    <location>
        <begin position="102"/>
        <end position="123"/>
    </location>
</feature>
<dbReference type="GO" id="GO:0016020">
    <property type="term" value="C:membrane"/>
    <property type="evidence" value="ECO:0007669"/>
    <property type="project" value="UniProtKB-SubCell"/>
</dbReference>
<dbReference type="InterPro" id="IPR025423">
    <property type="entry name" value="TMEM205-like"/>
</dbReference>
<feature type="transmembrane region" description="Helical" evidence="5">
    <location>
        <begin position="52"/>
        <end position="71"/>
    </location>
</feature>
<keyword evidence="2 5" id="KW-0812">Transmembrane</keyword>